<dbReference type="FunFam" id="1.20.140.10:FF:000001">
    <property type="entry name" value="Acyl-CoA dehydrogenase"/>
    <property type="match status" value="1"/>
</dbReference>
<evidence type="ECO:0000256" key="6">
    <source>
        <dbReference type="RuleBase" id="RU362125"/>
    </source>
</evidence>
<reference evidence="10 11" key="1">
    <citation type="submission" date="2016-10" db="EMBL/GenBank/DDBJ databases">
        <authorList>
            <person name="Varghese N."/>
            <person name="Submissions S."/>
        </authorList>
    </citation>
    <scope>NUCLEOTIDE SEQUENCE [LARGE SCALE GENOMIC DNA]</scope>
    <source>
        <strain evidence="10 11">CGMCC 1.6377</strain>
    </source>
</reference>
<evidence type="ECO:0000256" key="5">
    <source>
        <dbReference type="ARBA" id="ARBA00023002"/>
    </source>
</evidence>
<evidence type="ECO:0000256" key="3">
    <source>
        <dbReference type="ARBA" id="ARBA00022630"/>
    </source>
</evidence>
<dbReference type="Gene3D" id="1.20.140.10">
    <property type="entry name" value="Butyryl-CoA Dehydrogenase, subunit A, domain 3"/>
    <property type="match status" value="1"/>
</dbReference>
<dbReference type="SUPFAM" id="SSF47203">
    <property type="entry name" value="Acyl-CoA dehydrogenase C-terminal domain-like"/>
    <property type="match status" value="1"/>
</dbReference>
<evidence type="ECO:0000259" key="9">
    <source>
        <dbReference type="Pfam" id="PF02771"/>
    </source>
</evidence>
<keyword evidence="11" id="KW-1185">Reference proteome</keyword>
<evidence type="ECO:0000256" key="1">
    <source>
        <dbReference type="ARBA" id="ARBA00001974"/>
    </source>
</evidence>
<dbReference type="InterPro" id="IPR046373">
    <property type="entry name" value="Acyl-CoA_Oxase/DH_mid-dom_sf"/>
</dbReference>
<organism evidence="10 11">
    <name type="scientific">Halorubrum aquaticum</name>
    <dbReference type="NCBI Taxonomy" id="387340"/>
    <lineage>
        <taxon>Archaea</taxon>
        <taxon>Methanobacteriati</taxon>
        <taxon>Methanobacteriota</taxon>
        <taxon>Stenosarchaea group</taxon>
        <taxon>Halobacteria</taxon>
        <taxon>Halobacteriales</taxon>
        <taxon>Haloferacaceae</taxon>
        <taxon>Halorubrum</taxon>
    </lineage>
</organism>
<keyword evidence="5 6" id="KW-0560">Oxidoreductase</keyword>
<dbReference type="GO" id="GO:0050660">
    <property type="term" value="F:flavin adenine dinucleotide binding"/>
    <property type="evidence" value="ECO:0007669"/>
    <property type="project" value="InterPro"/>
</dbReference>
<dbReference type="Proteomes" id="UP000323537">
    <property type="component" value="Unassembled WGS sequence"/>
</dbReference>
<dbReference type="InterPro" id="IPR009100">
    <property type="entry name" value="AcylCoA_DH/oxidase_NM_dom_sf"/>
</dbReference>
<dbReference type="Gene3D" id="1.10.540.10">
    <property type="entry name" value="Acyl-CoA dehydrogenase/oxidase, N-terminal domain"/>
    <property type="match status" value="1"/>
</dbReference>
<dbReference type="EMBL" id="FOPZ01000001">
    <property type="protein sequence ID" value="SFH32269.1"/>
    <property type="molecule type" value="Genomic_DNA"/>
</dbReference>
<protein>
    <submittedName>
        <fullName evidence="10">Acyl-CoA dehydrogenase</fullName>
    </submittedName>
</protein>
<dbReference type="PANTHER" id="PTHR43884:SF12">
    <property type="entry name" value="ISOVALERYL-COA DEHYDROGENASE, MITOCHONDRIAL-RELATED"/>
    <property type="match status" value="1"/>
</dbReference>
<proteinExistence type="inferred from homology"/>
<dbReference type="FunFam" id="2.40.110.10:FF:000002">
    <property type="entry name" value="Acyl-CoA dehydrogenase fadE12"/>
    <property type="match status" value="1"/>
</dbReference>
<comment type="cofactor">
    <cofactor evidence="1 6">
        <name>FAD</name>
        <dbReference type="ChEBI" id="CHEBI:57692"/>
    </cofactor>
</comment>
<dbReference type="InterPro" id="IPR006091">
    <property type="entry name" value="Acyl-CoA_Oxase/DH_mid-dom"/>
</dbReference>
<dbReference type="InterPro" id="IPR009075">
    <property type="entry name" value="AcylCo_DH/oxidase_C"/>
</dbReference>
<dbReference type="Pfam" id="PF00441">
    <property type="entry name" value="Acyl-CoA_dh_1"/>
    <property type="match status" value="1"/>
</dbReference>
<dbReference type="SUPFAM" id="SSF56645">
    <property type="entry name" value="Acyl-CoA dehydrogenase NM domain-like"/>
    <property type="match status" value="1"/>
</dbReference>
<comment type="similarity">
    <text evidence="2 6">Belongs to the acyl-CoA dehydrogenase family.</text>
</comment>
<feature type="domain" description="Acyl-CoA dehydrogenase/oxidase N-terminal" evidence="9">
    <location>
        <begin position="26"/>
        <end position="137"/>
    </location>
</feature>
<dbReference type="AlphaFoldDB" id="A0A1I2Z3Z7"/>
<dbReference type="PIRSF" id="PIRSF016578">
    <property type="entry name" value="HsaA"/>
    <property type="match status" value="1"/>
</dbReference>
<feature type="domain" description="Acyl-CoA oxidase/dehydrogenase middle" evidence="8">
    <location>
        <begin position="142"/>
        <end position="237"/>
    </location>
</feature>
<keyword evidence="3 6" id="KW-0285">Flavoprotein</keyword>
<evidence type="ECO:0000313" key="11">
    <source>
        <dbReference type="Proteomes" id="UP000323537"/>
    </source>
</evidence>
<feature type="domain" description="Acyl-CoA dehydrogenase/oxidase C-terminal" evidence="7">
    <location>
        <begin position="249"/>
        <end position="398"/>
    </location>
</feature>
<keyword evidence="4 6" id="KW-0274">FAD</keyword>
<evidence type="ECO:0000256" key="2">
    <source>
        <dbReference type="ARBA" id="ARBA00009347"/>
    </source>
</evidence>
<evidence type="ECO:0000313" key="10">
    <source>
        <dbReference type="EMBL" id="SFH32269.1"/>
    </source>
</evidence>
<sequence length="399" mass="44030">MAGDRRVDAAGSYIQKTLILVRMELTDEERFIRRHVREFGREEIEPVAVEHEREGRYPWDVIETAAEADLLAPRLDESVGGAELDVVASLLVNEELHRADPGIAESVTSTTFGCEPLVEYGRDEHVEEWVRPATRGEAVTGVAMTEPEAGSDFATIRTTAERDGDEYLLNGDKVFISNGSVADALVVYARTSEPEELHRGISAFVVPTDREGVDRTSMDGYLGPAPTDVAQVFLNDVRVPVEDRLGEEGDGFYQAMAFLDEARLEVAAASIGAARGAMDLLREYVTEREAFGDAVAEKQAVRHRVADLETRLDAGRALVYEVGRDLEREGEVDSDRSAKAKLLATTLLEDVASEAVQLHGGYGVFDEYRVETFFRFSKVPQIYEGTNEILREVIAEGAL</sequence>
<accession>A0A1I2Z3Z7</accession>
<dbReference type="InterPro" id="IPR036250">
    <property type="entry name" value="AcylCo_DH-like_C"/>
</dbReference>
<gene>
    <name evidence="10" type="ORF">SAMN04488066_101178</name>
</gene>
<dbReference type="InterPro" id="IPR037069">
    <property type="entry name" value="AcylCoA_DH/ox_N_sf"/>
</dbReference>
<dbReference type="PANTHER" id="PTHR43884">
    <property type="entry name" value="ACYL-COA DEHYDROGENASE"/>
    <property type="match status" value="1"/>
</dbReference>
<evidence type="ECO:0000259" key="8">
    <source>
        <dbReference type="Pfam" id="PF02770"/>
    </source>
</evidence>
<evidence type="ECO:0000259" key="7">
    <source>
        <dbReference type="Pfam" id="PF00441"/>
    </source>
</evidence>
<dbReference type="Pfam" id="PF02771">
    <property type="entry name" value="Acyl-CoA_dh_N"/>
    <property type="match status" value="1"/>
</dbReference>
<name>A0A1I2Z3Z7_9EURY</name>
<dbReference type="Pfam" id="PF02770">
    <property type="entry name" value="Acyl-CoA_dh_M"/>
    <property type="match status" value="1"/>
</dbReference>
<dbReference type="Gene3D" id="2.40.110.10">
    <property type="entry name" value="Butyryl-CoA Dehydrogenase, subunit A, domain 2"/>
    <property type="match status" value="1"/>
</dbReference>
<dbReference type="GO" id="GO:0003995">
    <property type="term" value="F:acyl-CoA dehydrogenase activity"/>
    <property type="evidence" value="ECO:0007669"/>
    <property type="project" value="TreeGrafter"/>
</dbReference>
<evidence type="ECO:0000256" key="4">
    <source>
        <dbReference type="ARBA" id="ARBA00022827"/>
    </source>
</evidence>
<dbReference type="InterPro" id="IPR013786">
    <property type="entry name" value="AcylCoA_DH/ox_N"/>
</dbReference>